<feature type="compositionally biased region" description="Basic and acidic residues" evidence="6">
    <location>
        <begin position="272"/>
        <end position="282"/>
    </location>
</feature>
<dbReference type="EMBL" id="JBBPFD010000012">
    <property type="protein sequence ID" value="KAK7904604.1"/>
    <property type="molecule type" value="Genomic_DNA"/>
</dbReference>
<dbReference type="GO" id="GO:0016020">
    <property type="term" value="C:membrane"/>
    <property type="evidence" value="ECO:0007669"/>
    <property type="project" value="UniProtKB-SubCell"/>
</dbReference>
<feature type="region of interest" description="Disordered" evidence="6">
    <location>
        <begin position="262"/>
        <end position="417"/>
    </location>
</feature>
<keyword evidence="5" id="KW-0449">Lipoprotein</keyword>
<feature type="region of interest" description="Disordered" evidence="6">
    <location>
        <begin position="208"/>
        <end position="249"/>
    </location>
</feature>
<keyword evidence="9" id="KW-1185">Reference proteome</keyword>
<keyword evidence="3" id="KW-0112">Calmodulin-binding</keyword>
<evidence type="ECO:0000256" key="3">
    <source>
        <dbReference type="ARBA" id="ARBA00022860"/>
    </source>
</evidence>
<comment type="subcellular location">
    <subcellularLocation>
        <location evidence="1">Membrane</location>
        <topology evidence="1">Lipid-anchor</topology>
    </subcellularLocation>
</comment>
<feature type="region of interest" description="Disordered" evidence="6">
    <location>
        <begin position="1"/>
        <end position="54"/>
    </location>
</feature>
<feature type="compositionally biased region" description="Basic and acidic residues" evidence="6">
    <location>
        <begin position="1001"/>
        <end position="1014"/>
    </location>
</feature>
<feature type="compositionally biased region" description="Basic and acidic residues" evidence="6">
    <location>
        <begin position="449"/>
        <end position="475"/>
    </location>
</feature>
<feature type="compositionally biased region" description="Acidic residues" evidence="6">
    <location>
        <begin position="591"/>
        <end position="607"/>
    </location>
</feature>
<feature type="compositionally biased region" description="Basic residues" evidence="6">
    <location>
        <begin position="359"/>
        <end position="369"/>
    </location>
</feature>
<dbReference type="InterPro" id="IPR028540">
    <property type="entry name" value="AKAP12"/>
</dbReference>
<evidence type="ECO:0000256" key="1">
    <source>
        <dbReference type="ARBA" id="ARBA00004635"/>
    </source>
</evidence>
<feature type="compositionally biased region" description="Polar residues" evidence="6">
    <location>
        <begin position="227"/>
        <end position="237"/>
    </location>
</feature>
<feature type="compositionally biased region" description="Polar residues" evidence="6">
    <location>
        <begin position="515"/>
        <end position="534"/>
    </location>
</feature>
<feature type="compositionally biased region" description="Polar residues" evidence="6">
    <location>
        <begin position="168"/>
        <end position="188"/>
    </location>
</feature>
<feature type="compositionally biased region" description="Basic and acidic residues" evidence="6">
    <location>
        <begin position="1021"/>
        <end position="1032"/>
    </location>
</feature>
<dbReference type="InterPro" id="IPR001573">
    <property type="entry name" value="AKAP_WSK"/>
</dbReference>
<feature type="compositionally biased region" description="Polar residues" evidence="6">
    <location>
        <begin position="379"/>
        <end position="391"/>
    </location>
</feature>
<feature type="compositionally biased region" description="Basic and acidic residues" evidence="6">
    <location>
        <begin position="546"/>
        <end position="556"/>
    </location>
</feature>
<feature type="compositionally biased region" description="Polar residues" evidence="6">
    <location>
        <begin position="557"/>
        <end position="567"/>
    </location>
</feature>
<comment type="caution">
    <text evidence="8">The sequence shown here is derived from an EMBL/GenBank/DDBJ whole genome shotgun (WGS) entry which is preliminary data.</text>
</comment>
<sequence length="1530" mass="169863">MGDAQSAQRDGKSETAAEEQSAVEDGPSGESTHDKLMQNNGQISELNGKPDGTIADDRIAKEAVTVKDKEISVTKTSLEEVANVQIIQEELPDPNEEEPIEIINMDAKQNDLNESFRRFFSNIGLKLTVKKGSGDQADDEAEKEGREKLDVVEETASETKYEDVEQITDANTMQDNDSTTCPTLTEGTSDGAAETVEEKIAEAEEIADNVEGQETNVTVDEQDSNQKHNATLDQSPTKQEEEEFASPIKKFFTTGIFAGLKKKKIEEESEDKELVDMSKNDADEAVDQQDIVEASANVEEQETDCKEVQESALQTSEPPEVEDRGKSPSTDQDSESEITSSQEKIQSSPLKRLFSGTTFKRRSKRQKGRRSSDSKLSDSGEQVGNQIVASSEKTEQQEIVVETPASSSPLPTEPEEELSAWEAFKKLMTPKKSLKKAFEEVQVQAVAPEETKSSEGERLSDHSTEEGRKRKDSAHSWEAVLCGSGRRRSRKTSDSEDEQKQDGDGESPNEAADVVTSTPKQASSPSDSESSTWKSFKKLMTPKRKLKDDEENKENVQSDSETTQEESLFSIKKLLPGRKKGRSGDKQDQLSSDEGDKEVISIEEDSETPAVVPLSEFDKSEAEETVKTDVDIQNSELESEQEHILEIPKTFVQEVQEHKVTPIIPLNQDQDELTEFSKYQQLSDIPEEGNITETAASLLEDVIKDDTIAEDMVELTSEAITAPDPVDITMADETDELMLSAASHLTESSKTSGNATPVPAEYDDKDTDVLLKEVAETISTGKKADTCSEELALEKVAGSVKFQTFERSTDVIEEHAQSDAVTFETGLQVEHLEDTDVEIPDTVLSESLSEFKDAISTEYVSEVSKVEFKSAIDVDEVHTAQKKRLVKQESVDDSDYMIESISEVPETIDVVLQDDNVVQSALPVECQEGELAKQSEQLIALEAELPKGEVGSVRKMENEEAIQKHGALVESAEIKDNIELDQSVIEEIVDVHSLKETLDLDKEESKELSKKQVPEECDEATETKGEVENEEEQKVLMKSVKITESVHPDQSKVEETVDRPSLESIPEDTPDLVKVSQEFSTVNILEDLHKVTETSVEAEIVAEEDFEIVHMKDVEDKEPLERQNLSEDVIVPEKRSVLVTDLATKEDIIKLIATEEPEKVIIDEDGHGLVEEQSSYINAEARKEEVPVTDEESKEKTNDVVPEVVFSQDEDATKTSQVETFEEEEIMTQSIEKVNTAAAQQNDNVELEDKPLPEVVADETDEKIETTETQEEEIKAEEGINTLNGLVIVSSTEEYESEAVSQFDHALYLNCDHSEAKPSEGKIMQVHHSHEVAEDIETLTAEHVSSINENSGVVQILEDTINIEKNSEIFLTTTEEAIHEVLIGQMEVRIEEQLEEEIPHPVTEVAEVEFVALLEENTATLQQTTATMPDLVIQKSAKDREKISEKNSIACVDNAEVCDEPKHDVQITEIEQVGIQGEKDGQIVLPETTNVDVQHTLVAELTTCSFKDVVSQLPDISIKTQQQYMNQYSA</sequence>
<feature type="domain" description="A kinase-anchoring proteins AKAP-5 and AKAP-12 calmodulin (CaM)-binding" evidence="7">
    <location>
        <begin position="530"/>
        <end position="550"/>
    </location>
</feature>
<dbReference type="GO" id="GO:0005516">
    <property type="term" value="F:calmodulin binding"/>
    <property type="evidence" value="ECO:0007669"/>
    <property type="project" value="UniProtKB-KW"/>
</dbReference>
<feature type="region of interest" description="Disordered" evidence="6">
    <location>
        <begin position="444"/>
        <end position="641"/>
    </location>
</feature>
<organism evidence="8 9">
    <name type="scientific">Mugilogobius chulae</name>
    <name type="common">yellowstripe goby</name>
    <dbReference type="NCBI Taxonomy" id="88201"/>
    <lineage>
        <taxon>Eukaryota</taxon>
        <taxon>Metazoa</taxon>
        <taxon>Chordata</taxon>
        <taxon>Craniata</taxon>
        <taxon>Vertebrata</taxon>
        <taxon>Euteleostomi</taxon>
        <taxon>Actinopterygii</taxon>
        <taxon>Neopterygii</taxon>
        <taxon>Teleostei</taxon>
        <taxon>Neoteleostei</taxon>
        <taxon>Acanthomorphata</taxon>
        <taxon>Gobiaria</taxon>
        <taxon>Gobiiformes</taxon>
        <taxon>Gobioidei</taxon>
        <taxon>Gobiidae</taxon>
        <taxon>Gobionellinae</taxon>
        <taxon>Mugilogobius</taxon>
    </lineage>
</organism>
<evidence type="ECO:0000259" key="7">
    <source>
        <dbReference type="PROSITE" id="PS51893"/>
    </source>
</evidence>
<feature type="region of interest" description="Disordered" evidence="6">
    <location>
        <begin position="130"/>
        <end position="192"/>
    </location>
</feature>
<dbReference type="GO" id="GO:0051018">
    <property type="term" value="F:protein kinase A binding"/>
    <property type="evidence" value="ECO:0007669"/>
    <property type="project" value="InterPro"/>
</dbReference>
<gene>
    <name evidence="8" type="ORF">WMY93_017211</name>
</gene>
<name>A0AAW0NRX4_9GOBI</name>
<feature type="compositionally biased region" description="Basic and acidic residues" evidence="6">
    <location>
        <begin position="143"/>
        <end position="163"/>
    </location>
</feature>
<dbReference type="Proteomes" id="UP001460270">
    <property type="component" value="Unassembled WGS sequence"/>
</dbReference>
<evidence type="ECO:0000313" key="8">
    <source>
        <dbReference type="EMBL" id="KAK7904604.1"/>
    </source>
</evidence>
<accession>A0AAW0NRX4</accession>
<reference evidence="9" key="1">
    <citation type="submission" date="2024-04" db="EMBL/GenBank/DDBJ databases">
        <title>Salinicola lusitanus LLJ914,a marine bacterium isolated from the Okinawa Trough.</title>
        <authorList>
            <person name="Li J."/>
        </authorList>
    </citation>
    <scope>NUCLEOTIDE SEQUENCE [LARGE SCALE GENOMIC DNA]</scope>
</reference>
<feature type="compositionally biased region" description="Basic and acidic residues" evidence="6">
    <location>
        <begin position="616"/>
        <end position="630"/>
    </location>
</feature>
<dbReference type="GO" id="GO:0010739">
    <property type="term" value="P:positive regulation of protein kinase A signaling"/>
    <property type="evidence" value="ECO:0007669"/>
    <property type="project" value="InterPro"/>
</dbReference>
<protein>
    <recommendedName>
        <fullName evidence="7">A kinase-anchoring proteins AKAP-5 and AKAP-12 calmodulin (CaM)-binding domain-containing protein</fullName>
    </recommendedName>
</protein>
<feature type="region of interest" description="Disordered" evidence="6">
    <location>
        <begin position="1045"/>
        <end position="1067"/>
    </location>
</feature>
<feature type="compositionally biased region" description="Polar residues" evidence="6">
    <location>
        <begin position="327"/>
        <end position="349"/>
    </location>
</feature>
<evidence type="ECO:0000256" key="2">
    <source>
        <dbReference type="ARBA" id="ARBA00022553"/>
    </source>
</evidence>
<dbReference type="GO" id="GO:0090036">
    <property type="term" value="P:regulation of protein kinase C signaling"/>
    <property type="evidence" value="ECO:0007669"/>
    <property type="project" value="InterPro"/>
</dbReference>
<evidence type="ECO:0000256" key="6">
    <source>
        <dbReference type="SAM" id="MobiDB-lite"/>
    </source>
</evidence>
<evidence type="ECO:0000256" key="4">
    <source>
        <dbReference type="ARBA" id="ARBA00023136"/>
    </source>
</evidence>
<dbReference type="GO" id="GO:0007165">
    <property type="term" value="P:signal transduction"/>
    <property type="evidence" value="ECO:0007669"/>
    <property type="project" value="TreeGrafter"/>
</dbReference>
<feature type="compositionally biased region" description="Basic and acidic residues" evidence="6">
    <location>
        <begin position="1045"/>
        <end position="1061"/>
    </location>
</feature>
<dbReference type="PANTHER" id="PTHR23209">
    <property type="entry name" value="A-KINASE ANCHOR PROTEIN 12"/>
    <property type="match status" value="1"/>
</dbReference>
<dbReference type="PANTHER" id="PTHR23209:SF4">
    <property type="entry name" value="A-KINASE ANCHOR PROTEIN 12"/>
    <property type="match status" value="1"/>
</dbReference>
<feature type="region of interest" description="Disordered" evidence="6">
    <location>
        <begin position="1001"/>
        <end position="1032"/>
    </location>
</feature>
<keyword evidence="2" id="KW-0597">Phosphoprotein</keyword>
<evidence type="ECO:0000313" key="9">
    <source>
        <dbReference type="Proteomes" id="UP001460270"/>
    </source>
</evidence>
<feature type="compositionally biased region" description="Basic residues" evidence="6">
    <location>
        <begin position="535"/>
        <end position="545"/>
    </location>
</feature>
<feature type="compositionally biased region" description="Basic and acidic residues" evidence="6">
    <location>
        <begin position="491"/>
        <end position="503"/>
    </location>
</feature>
<dbReference type="PROSITE" id="PS51893">
    <property type="entry name" value="AKAP_CAM_BD"/>
    <property type="match status" value="1"/>
</dbReference>
<keyword evidence="4" id="KW-0472">Membrane</keyword>
<evidence type="ECO:0000256" key="5">
    <source>
        <dbReference type="ARBA" id="ARBA00023288"/>
    </source>
</evidence>
<proteinExistence type="predicted"/>
<dbReference type="GO" id="GO:0005737">
    <property type="term" value="C:cytoplasm"/>
    <property type="evidence" value="ECO:0007669"/>
    <property type="project" value="TreeGrafter"/>
</dbReference>